<evidence type="ECO:0000313" key="1">
    <source>
        <dbReference type="EMBL" id="CAB3399554.1"/>
    </source>
</evidence>
<name>A0A8S1EEE0_9PELO</name>
<dbReference type="EMBL" id="CADEPM010000002">
    <property type="protein sequence ID" value="CAB3399554.1"/>
    <property type="molecule type" value="Genomic_DNA"/>
</dbReference>
<accession>A0A8S1EEE0</accession>
<evidence type="ECO:0000313" key="2">
    <source>
        <dbReference type="Proteomes" id="UP000494206"/>
    </source>
</evidence>
<dbReference type="Proteomes" id="UP000494206">
    <property type="component" value="Unassembled WGS sequence"/>
</dbReference>
<proteinExistence type="predicted"/>
<comment type="caution">
    <text evidence="1">The sequence shown here is derived from an EMBL/GenBank/DDBJ whole genome shotgun (WGS) entry which is preliminary data.</text>
</comment>
<reference evidence="1 2" key="1">
    <citation type="submission" date="2020-04" db="EMBL/GenBank/DDBJ databases">
        <authorList>
            <person name="Laetsch R D."/>
            <person name="Stevens L."/>
            <person name="Kumar S."/>
            <person name="Blaxter L. M."/>
        </authorList>
    </citation>
    <scope>NUCLEOTIDE SEQUENCE [LARGE SCALE GENOMIC DNA]</scope>
</reference>
<organism evidence="1 2">
    <name type="scientific">Caenorhabditis bovis</name>
    <dbReference type="NCBI Taxonomy" id="2654633"/>
    <lineage>
        <taxon>Eukaryota</taxon>
        <taxon>Metazoa</taxon>
        <taxon>Ecdysozoa</taxon>
        <taxon>Nematoda</taxon>
        <taxon>Chromadorea</taxon>
        <taxon>Rhabditida</taxon>
        <taxon>Rhabditina</taxon>
        <taxon>Rhabditomorpha</taxon>
        <taxon>Rhabditoidea</taxon>
        <taxon>Rhabditidae</taxon>
        <taxon>Peloderinae</taxon>
        <taxon>Caenorhabditis</taxon>
    </lineage>
</organism>
<gene>
    <name evidence="1" type="ORF">CBOVIS_LOCUS2653</name>
</gene>
<dbReference type="AlphaFoldDB" id="A0A8S1EEE0"/>
<keyword evidence="2" id="KW-1185">Reference proteome</keyword>
<protein>
    <submittedName>
        <fullName evidence="1">Uncharacterized protein</fullName>
    </submittedName>
</protein>
<sequence>MEDDLEEIERLWERDFEEIGDGQLVNRAYKDIFDRYIKRSRLSATDICIKPLKVINNSGMTMLVELWFKISPNEPHVSFTEYLEEKGIILYEL</sequence>